<name>F0SPQ6_RUBBR</name>
<gene>
    <name evidence="2" type="ordered locus">Plabr_1403</name>
</gene>
<dbReference type="STRING" id="756272.Plabr_1403"/>
<organism evidence="2 3">
    <name type="scientific">Rubinisphaera brasiliensis (strain ATCC 49424 / DSM 5305 / JCM 21570 / IAM 15109 / NBRC 103401 / IFAM 1448)</name>
    <name type="common">Planctomyces brasiliensis</name>
    <dbReference type="NCBI Taxonomy" id="756272"/>
    <lineage>
        <taxon>Bacteria</taxon>
        <taxon>Pseudomonadati</taxon>
        <taxon>Planctomycetota</taxon>
        <taxon>Planctomycetia</taxon>
        <taxon>Planctomycetales</taxon>
        <taxon>Planctomycetaceae</taxon>
        <taxon>Rubinisphaera</taxon>
    </lineage>
</organism>
<keyword evidence="3" id="KW-1185">Reference proteome</keyword>
<dbReference type="AlphaFoldDB" id="F0SPQ6"/>
<dbReference type="KEGG" id="pbs:Plabr_1403"/>
<reference evidence="3" key="1">
    <citation type="submission" date="2011-02" db="EMBL/GenBank/DDBJ databases">
        <title>The complete genome of Planctomyces brasiliensis DSM 5305.</title>
        <authorList>
            <person name="Lucas S."/>
            <person name="Copeland A."/>
            <person name="Lapidus A."/>
            <person name="Bruce D."/>
            <person name="Goodwin L."/>
            <person name="Pitluck S."/>
            <person name="Kyrpides N."/>
            <person name="Mavromatis K."/>
            <person name="Pagani I."/>
            <person name="Ivanova N."/>
            <person name="Ovchinnikova G."/>
            <person name="Lu M."/>
            <person name="Detter J.C."/>
            <person name="Han C."/>
            <person name="Land M."/>
            <person name="Hauser L."/>
            <person name="Markowitz V."/>
            <person name="Cheng J.-F."/>
            <person name="Hugenholtz P."/>
            <person name="Woyke T."/>
            <person name="Wu D."/>
            <person name="Tindall B."/>
            <person name="Pomrenke H.G."/>
            <person name="Brambilla E."/>
            <person name="Klenk H.-P."/>
            <person name="Eisen J.A."/>
        </authorList>
    </citation>
    <scope>NUCLEOTIDE SEQUENCE [LARGE SCALE GENOMIC DNA]</scope>
    <source>
        <strain evidence="3">ATCC 49424 / DSM 5305 / JCM 21570 / NBRC 103401 / IFAM 1448</strain>
    </source>
</reference>
<feature type="transmembrane region" description="Helical" evidence="1">
    <location>
        <begin position="91"/>
        <end position="110"/>
    </location>
</feature>
<accession>F0SPQ6</accession>
<feature type="transmembrane region" description="Helical" evidence="1">
    <location>
        <begin position="53"/>
        <end position="71"/>
    </location>
</feature>
<feature type="transmembrane region" description="Helical" evidence="1">
    <location>
        <begin position="122"/>
        <end position="141"/>
    </location>
</feature>
<evidence type="ECO:0000313" key="2">
    <source>
        <dbReference type="EMBL" id="ADY59015.1"/>
    </source>
</evidence>
<keyword evidence="1" id="KW-1133">Transmembrane helix</keyword>
<dbReference type="RefSeq" id="WP_013627745.1">
    <property type="nucleotide sequence ID" value="NC_015174.1"/>
</dbReference>
<sequence>MKYVPRITRKAVRRLAGRAYYALTVYFNSFWAVIVLASLPVIHTTAPVSRTSLLLVILAVTLPSAWALVFLSNERNKGRAERPFWRSVSRIMVLINPTLICLALLLAIVFSQWRSLGVPSAIPLQFAVLFLANLMATWELLSRPDPEKKCHDRSPQE</sequence>
<keyword evidence="1" id="KW-0472">Membrane</keyword>
<protein>
    <submittedName>
        <fullName evidence="2">Uncharacterized protein</fullName>
    </submittedName>
</protein>
<dbReference type="Proteomes" id="UP000006860">
    <property type="component" value="Chromosome"/>
</dbReference>
<evidence type="ECO:0000313" key="3">
    <source>
        <dbReference type="Proteomes" id="UP000006860"/>
    </source>
</evidence>
<dbReference type="EMBL" id="CP002546">
    <property type="protein sequence ID" value="ADY59015.1"/>
    <property type="molecule type" value="Genomic_DNA"/>
</dbReference>
<evidence type="ECO:0000256" key="1">
    <source>
        <dbReference type="SAM" id="Phobius"/>
    </source>
</evidence>
<proteinExistence type="predicted"/>
<dbReference type="HOGENOM" id="CLU_1676540_0_0_0"/>
<feature type="transmembrane region" description="Helical" evidence="1">
    <location>
        <begin position="20"/>
        <end position="41"/>
    </location>
</feature>
<keyword evidence="1" id="KW-0812">Transmembrane</keyword>